<dbReference type="OrthoDB" id="1808657at2"/>
<feature type="transmembrane region" description="Helical" evidence="1">
    <location>
        <begin position="68"/>
        <end position="91"/>
    </location>
</feature>
<keyword evidence="1" id="KW-1133">Transmembrane helix</keyword>
<protein>
    <submittedName>
        <fullName evidence="2">Uncharacterized protein</fullName>
    </submittedName>
</protein>
<evidence type="ECO:0000313" key="2">
    <source>
        <dbReference type="EMBL" id="SFG98578.1"/>
    </source>
</evidence>
<dbReference type="EMBL" id="FOOX01000013">
    <property type="protein sequence ID" value="SFG98578.1"/>
    <property type="molecule type" value="Genomic_DNA"/>
</dbReference>
<sequence>MLEFFTFTSLGTLTGAITATVLIVEFLKDFKLFALVTTRFLVLVVAEMVMFIACISSGNFAFKDLPINFLNGLIVASFAMASWQIVYIHLFGKIREDMNGRNINSRDKSPGSL</sequence>
<keyword evidence="1" id="KW-0472">Membrane</keyword>
<proteinExistence type="predicted"/>
<accession>A0A1I2WAT9</accession>
<keyword evidence="1" id="KW-0812">Transmembrane</keyword>
<evidence type="ECO:0000256" key="1">
    <source>
        <dbReference type="SAM" id="Phobius"/>
    </source>
</evidence>
<gene>
    <name evidence="2" type="ORF">SAMN05660649_03399</name>
</gene>
<dbReference type="Proteomes" id="UP000199337">
    <property type="component" value="Unassembled WGS sequence"/>
</dbReference>
<feature type="transmembrane region" description="Helical" evidence="1">
    <location>
        <begin position="6"/>
        <end position="28"/>
    </location>
</feature>
<reference evidence="3" key="1">
    <citation type="submission" date="2016-10" db="EMBL/GenBank/DDBJ databases">
        <authorList>
            <person name="Varghese N."/>
            <person name="Submissions S."/>
        </authorList>
    </citation>
    <scope>NUCLEOTIDE SEQUENCE [LARGE SCALE GENOMIC DNA]</scope>
    <source>
        <strain evidence="3">DSM 17038</strain>
    </source>
</reference>
<name>A0A1I2WAT9_9FIRM</name>
<evidence type="ECO:0000313" key="3">
    <source>
        <dbReference type="Proteomes" id="UP000199337"/>
    </source>
</evidence>
<dbReference type="RefSeq" id="WP_092472551.1">
    <property type="nucleotide sequence ID" value="NZ_FOOX01000013.1"/>
</dbReference>
<dbReference type="AlphaFoldDB" id="A0A1I2WAT9"/>
<keyword evidence="3" id="KW-1185">Reference proteome</keyword>
<organism evidence="2 3">
    <name type="scientific">Desulfotruncus arcticus DSM 17038</name>
    <dbReference type="NCBI Taxonomy" id="1121424"/>
    <lineage>
        <taxon>Bacteria</taxon>
        <taxon>Bacillati</taxon>
        <taxon>Bacillota</taxon>
        <taxon>Clostridia</taxon>
        <taxon>Eubacteriales</taxon>
        <taxon>Desulfallaceae</taxon>
        <taxon>Desulfotruncus</taxon>
    </lineage>
</organism>
<feature type="transmembrane region" description="Helical" evidence="1">
    <location>
        <begin position="40"/>
        <end position="62"/>
    </location>
</feature>